<organism evidence="1 2">
    <name type="scientific">Liparis tanakae</name>
    <name type="common">Tanaka's snailfish</name>
    <dbReference type="NCBI Taxonomy" id="230148"/>
    <lineage>
        <taxon>Eukaryota</taxon>
        <taxon>Metazoa</taxon>
        <taxon>Chordata</taxon>
        <taxon>Craniata</taxon>
        <taxon>Vertebrata</taxon>
        <taxon>Euteleostomi</taxon>
        <taxon>Actinopterygii</taxon>
        <taxon>Neopterygii</taxon>
        <taxon>Teleostei</taxon>
        <taxon>Neoteleostei</taxon>
        <taxon>Acanthomorphata</taxon>
        <taxon>Eupercaria</taxon>
        <taxon>Perciformes</taxon>
        <taxon>Cottioidei</taxon>
        <taxon>Cottales</taxon>
        <taxon>Liparidae</taxon>
        <taxon>Liparis</taxon>
    </lineage>
</organism>
<evidence type="ECO:0000313" key="1">
    <source>
        <dbReference type="EMBL" id="TNN65470.1"/>
    </source>
</evidence>
<sequence>MLQRHHGSLPTYGNGGCRQRPFILAITAAEQVGKLHSLSVNESCLRGTQMALVSHCGLRQWLPQKMLARSGLNQPIQPAQFDHNN</sequence>
<protein>
    <submittedName>
        <fullName evidence="1">Uncharacterized protein</fullName>
    </submittedName>
</protein>
<dbReference type="EMBL" id="SRLO01000234">
    <property type="protein sequence ID" value="TNN65470.1"/>
    <property type="molecule type" value="Genomic_DNA"/>
</dbReference>
<gene>
    <name evidence="1" type="ORF">EYF80_024289</name>
</gene>
<name>A0A4Z2HIV1_9TELE</name>
<dbReference type="AlphaFoldDB" id="A0A4Z2HIV1"/>
<reference evidence="1 2" key="1">
    <citation type="submission" date="2019-03" db="EMBL/GenBank/DDBJ databases">
        <title>First draft genome of Liparis tanakae, snailfish: a comprehensive survey of snailfish specific genes.</title>
        <authorList>
            <person name="Kim W."/>
            <person name="Song I."/>
            <person name="Jeong J.-H."/>
            <person name="Kim D."/>
            <person name="Kim S."/>
            <person name="Ryu S."/>
            <person name="Song J.Y."/>
            <person name="Lee S.K."/>
        </authorList>
    </citation>
    <scope>NUCLEOTIDE SEQUENCE [LARGE SCALE GENOMIC DNA]</scope>
    <source>
        <tissue evidence="1">Muscle</tissue>
    </source>
</reference>
<proteinExistence type="predicted"/>
<keyword evidence="2" id="KW-1185">Reference proteome</keyword>
<comment type="caution">
    <text evidence="1">The sequence shown here is derived from an EMBL/GenBank/DDBJ whole genome shotgun (WGS) entry which is preliminary data.</text>
</comment>
<accession>A0A4Z2HIV1</accession>
<evidence type="ECO:0000313" key="2">
    <source>
        <dbReference type="Proteomes" id="UP000314294"/>
    </source>
</evidence>
<dbReference type="Proteomes" id="UP000314294">
    <property type="component" value="Unassembled WGS sequence"/>
</dbReference>